<dbReference type="GO" id="GO:0005886">
    <property type="term" value="C:plasma membrane"/>
    <property type="evidence" value="ECO:0007669"/>
    <property type="project" value="UniProtKB-SubCell"/>
</dbReference>
<evidence type="ECO:0000256" key="4">
    <source>
        <dbReference type="ARBA" id="ARBA00022692"/>
    </source>
</evidence>
<dbReference type="CDD" id="cd06261">
    <property type="entry name" value="TM_PBP2"/>
    <property type="match status" value="1"/>
</dbReference>
<feature type="transmembrane region" description="Helical" evidence="7">
    <location>
        <begin position="259"/>
        <end position="278"/>
    </location>
</feature>
<dbReference type="SUPFAM" id="SSF161098">
    <property type="entry name" value="MetI-like"/>
    <property type="match status" value="1"/>
</dbReference>
<feature type="transmembrane region" description="Helical" evidence="7">
    <location>
        <begin position="203"/>
        <end position="224"/>
    </location>
</feature>
<proteinExistence type="inferred from homology"/>
<keyword evidence="4 7" id="KW-0812">Transmembrane</keyword>
<dbReference type="InterPro" id="IPR000515">
    <property type="entry name" value="MetI-like"/>
</dbReference>
<dbReference type="PANTHER" id="PTHR43744">
    <property type="entry name" value="ABC TRANSPORTER PERMEASE PROTEIN MG189-RELATED-RELATED"/>
    <property type="match status" value="1"/>
</dbReference>
<evidence type="ECO:0000256" key="5">
    <source>
        <dbReference type="ARBA" id="ARBA00022989"/>
    </source>
</evidence>
<reference evidence="9 10" key="1">
    <citation type="submission" date="2015-08" db="EMBL/GenBank/DDBJ databases">
        <title>Draft genome sequence of cellulolytic and xylanolytic Paenibacillus sp. A59, isolated from a decaying forest soil from Patagonia, Argentina.</title>
        <authorList>
            <person name="Ghio S."/>
            <person name="Caceres A.M."/>
            <person name="Talia P."/>
            <person name="Grasso D."/>
            <person name="Campos E."/>
        </authorList>
    </citation>
    <scope>NUCLEOTIDE SEQUENCE [LARGE SCALE GENOMIC DNA]</scope>
    <source>
        <strain evidence="9 10">A59</strain>
    </source>
</reference>
<feature type="transmembrane region" description="Helical" evidence="7">
    <location>
        <begin position="28"/>
        <end position="51"/>
    </location>
</feature>
<evidence type="ECO:0000256" key="3">
    <source>
        <dbReference type="ARBA" id="ARBA00022475"/>
    </source>
</evidence>
<dbReference type="Pfam" id="PF00528">
    <property type="entry name" value="BPD_transp_1"/>
    <property type="match status" value="1"/>
</dbReference>
<evidence type="ECO:0000313" key="9">
    <source>
        <dbReference type="EMBL" id="KOY14810.1"/>
    </source>
</evidence>
<evidence type="ECO:0000256" key="6">
    <source>
        <dbReference type="ARBA" id="ARBA00023136"/>
    </source>
</evidence>
<dbReference type="GO" id="GO:0055085">
    <property type="term" value="P:transmembrane transport"/>
    <property type="evidence" value="ECO:0007669"/>
    <property type="project" value="InterPro"/>
</dbReference>
<gene>
    <name evidence="9" type="ORF">AMS66_18680</name>
</gene>
<accession>A0A0M9BLK6</accession>
<dbReference type="Gene3D" id="1.10.3720.10">
    <property type="entry name" value="MetI-like"/>
    <property type="match status" value="1"/>
</dbReference>
<keyword evidence="3" id="KW-1003">Cell membrane</keyword>
<dbReference type="PATRIC" id="fig|1705561.3.peg.3864"/>
<dbReference type="PANTHER" id="PTHR43744:SF12">
    <property type="entry name" value="ABC TRANSPORTER PERMEASE PROTEIN MG189-RELATED"/>
    <property type="match status" value="1"/>
</dbReference>
<comment type="subcellular location">
    <subcellularLocation>
        <location evidence="1 7">Cell membrane</location>
        <topology evidence="1 7">Multi-pass membrane protein</topology>
    </subcellularLocation>
</comment>
<dbReference type="PROSITE" id="PS50928">
    <property type="entry name" value="ABC_TM1"/>
    <property type="match status" value="1"/>
</dbReference>
<comment type="caution">
    <text evidence="9">The sequence shown here is derived from an EMBL/GenBank/DDBJ whole genome shotgun (WGS) entry which is preliminary data.</text>
</comment>
<sequence length="293" mass="32459">MQTVKPVEQQKVTLQQYDTVRRLTLGKVIIYLCLISLAVICIIPFYLMLIYSTHNNATIASTFTFLPGPFLVDNYMNMASKINIWRGFANSFFIAGTSTVLSLYIGSLTAYGFAKFKFKGRNWLFLFLLATMMVPGQLALIGMYRLFSTLGLLDSYAAIILPAAANAFNVFFIKQFMESSIPDEIIESARVDSAGEFRTFNQIVLPILGPAISALGIFTFIGSWNNFLTPLVLFFSLDKYPLPVLVALVQGYYGMDYGLLYLGVAISILPIIIVFAIFSRQIIGSVALGAVKG</sequence>
<dbReference type="Proteomes" id="UP000037688">
    <property type="component" value="Unassembled WGS sequence"/>
</dbReference>
<name>A0A0M9BLK6_9BACL</name>
<keyword evidence="2 7" id="KW-0813">Transport</keyword>
<evidence type="ECO:0000259" key="8">
    <source>
        <dbReference type="PROSITE" id="PS50928"/>
    </source>
</evidence>
<evidence type="ECO:0000256" key="1">
    <source>
        <dbReference type="ARBA" id="ARBA00004651"/>
    </source>
</evidence>
<dbReference type="EMBL" id="LITU01000068">
    <property type="protein sequence ID" value="KOY14810.1"/>
    <property type="molecule type" value="Genomic_DNA"/>
</dbReference>
<comment type="similarity">
    <text evidence="7">Belongs to the binding-protein-dependent transport system permease family.</text>
</comment>
<dbReference type="OrthoDB" id="9771544at2"/>
<organism evidence="9 10">
    <name type="scientific">Paenibacillus xylanivorans</name>
    <dbReference type="NCBI Taxonomy" id="1705561"/>
    <lineage>
        <taxon>Bacteria</taxon>
        <taxon>Bacillati</taxon>
        <taxon>Bacillota</taxon>
        <taxon>Bacilli</taxon>
        <taxon>Bacillales</taxon>
        <taxon>Paenibacillaceae</taxon>
        <taxon>Paenibacillus</taxon>
    </lineage>
</organism>
<evidence type="ECO:0000256" key="2">
    <source>
        <dbReference type="ARBA" id="ARBA00022448"/>
    </source>
</evidence>
<feature type="transmembrane region" description="Helical" evidence="7">
    <location>
        <begin position="156"/>
        <end position="173"/>
    </location>
</feature>
<dbReference type="RefSeq" id="WP_053782239.1">
    <property type="nucleotide sequence ID" value="NZ_LITU01000068.1"/>
</dbReference>
<feature type="domain" description="ABC transmembrane type-1" evidence="8">
    <location>
        <begin position="88"/>
        <end position="278"/>
    </location>
</feature>
<feature type="transmembrane region" description="Helical" evidence="7">
    <location>
        <begin position="88"/>
        <end position="111"/>
    </location>
</feature>
<evidence type="ECO:0000313" key="10">
    <source>
        <dbReference type="Proteomes" id="UP000037688"/>
    </source>
</evidence>
<keyword evidence="6 7" id="KW-0472">Membrane</keyword>
<keyword evidence="5 7" id="KW-1133">Transmembrane helix</keyword>
<evidence type="ECO:0000256" key="7">
    <source>
        <dbReference type="RuleBase" id="RU363032"/>
    </source>
</evidence>
<feature type="transmembrane region" description="Helical" evidence="7">
    <location>
        <begin position="123"/>
        <end position="144"/>
    </location>
</feature>
<keyword evidence="10" id="KW-1185">Reference proteome</keyword>
<dbReference type="AlphaFoldDB" id="A0A0M9BLK6"/>
<protein>
    <submittedName>
        <fullName evidence="9">Sugar ABC transporter permease</fullName>
    </submittedName>
</protein>
<dbReference type="InterPro" id="IPR035906">
    <property type="entry name" value="MetI-like_sf"/>
</dbReference>